<organism evidence="1 2">
    <name type="scientific">Pleurotus eryngii</name>
    <name type="common">Boletus of the steppes</name>
    <dbReference type="NCBI Taxonomy" id="5323"/>
    <lineage>
        <taxon>Eukaryota</taxon>
        <taxon>Fungi</taxon>
        <taxon>Dikarya</taxon>
        <taxon>Basidiomycota</taxon>
        <taxon>Agaricomycotina</taxon>
        <taxon>Agaricomycetes</taxon>
        <taxon>Agaricomycetidae</taxon>
        <taxon>Agaricales</taxon>
        <taxon>Pleurotineae</taxon>
        <taxon>Pleurotaceae</taxon>
        <taxon>Pleurotus</taxon>
    </lineage>
</organism>
<gene>
    <name evidence="1" type="ORF">BDN71DRAFT_1510234</name>
</gene>
<evidence type="ECO:0000313" key="2">
    <source>
        <dbReference type="Proteomes" id="UP000807025"/>
    </source>
</evidence>
<protein>
    <submittedName>
        <fullName evidence="1">Uncharacterized protein</fullName>
    </submittedName>
</protein>
<keyword evidence="2" id="KW-1185">Reference proteome</keyword>
<name>A0A9P6D565_PLEER</name>
<dbReference type="Proteomes" id="UP000807025">
    <property type="component" value="Unassembled WGS sequence"/>
</dbReference>
<evidence type="ECO:0000313" key="1">
    <source>
        <dbReference type="EMBL" id="KAF9491542.1"/>
    </source>
</evidence>
<proteinExistence type="predicted"/>
<sequence length="267" mass="30078">MNVLPLDAVPGLVMIANFSNGRLGHEGSSSATSPRKRRGLKVFRPDANYSALNFECTPRLIFAKYVALYMVLYVPPDLFTKIQERNLANGGDAEKRQLDEGVGWSVVPKPRETIASRIDTKHIQTKERRIGRRSSSLPLKGHMSVPAGQIDETTVQQEDARGRMIAVGERTPREMSMQFFTSSHVGGMCVFIPLRCAPTYRRLSGFVYQGFEERQIVVYQRTYSSQFDETHDEHAGGRGKENESLSGKRRIISIFKRRIALVSSLQL</sequence>
<reference evidence="1" key="1">
    <citation type="submission" date="2020-11" db="EMBL/GenBank/DDBJ databases">
        <authorList>
            <consortium name="DOE Joint Genome Institute"/>
            <person name="Ahrendt S."/>
            <person name="Riley R."/>
            <person name="Andreopoulos W."/>
            <person name="Labutti K."/>
            <person name="Pangilinan J."/>
            <person name="Ruiz-Duenas F.J."/>
            <person name="Barrasa J.M."/>
            <person name="Sanchez-Garcia M."/>
            <person name="Camarero S."/>
            <person name="Miyauchi S."/>
            <person name="Serrano A."/>
            <person name="Linde D."/>
            <person name="Babiker R."/>
            <person name="Drula E."/>
            <person name="Ayuso-Fernandez I."/>
            <person name="Pacheco R."/>
            <person name="Padilla G."/>
            <person name="Ferreira P."/>
            <person name="Barriuso J."/>
            <person name="Kellner H."/>
            <person name="Castanera R."/>
            <person name="Alfaro M."/>
            <person name="Ramirez L."/>
            <person name="Pisabarro A.G."/>
            <person name="Kuo A."/>
            <person name="Tritt A."/>
            <person name="Lipzen A."/>
            <person name="He G."/>
            <person name="Yan M."/>
            <person name="Ng V."/>
            <person name="Cullen D."/>
            <person name="Martin F."/>
            <person name="Rosso M.-N."/>
            <person name="Henrissat B."/>
            <person name="Hibbett D."/>
            <person name="Martinez A.T."/>
            <person name="Grigoriev I.V."/>
        </authorList>
    </citation>
    <scope>NUCLEOTIDE SEQUENCE</scope>
    <source>
        <strain evidence="1">ATCC 90797</strain>
    </source>
</reference>
<accession>A0A9P6D565</accession>
<dbReference type="AlphaFoldDB" id="A0A9P6D565"/>
<dbReference type="EMBL" id="MU154616">
    <property type="protein sequence ID" value="KAF9491542.1"/>
    <property type="molecule type" value="Genomic_DNA"/>
</dbReference>
<comment type="caution">
    <text evidence="1">The sequence shown here is derived from an EMBL/GenBank/DDBJ whole genome shotgun (WGS) entry which is preliminary data.</text>
</comment>